<dbReference type="Proteomes" id="UP000291600">
    <property type="component" value="Unassembled WGS sequence"/>
</dbReference>
<dbReference type="CDD" id="cd00093">
    <property type="entry name" value="HTH_XRE"/>
    <property type="match status" value="1"/>
</dbReference>
<name>A0ABD7Q525_HAFAL</name>
<dbReference type="RefSeq" id="WP_130971356.1">
    <property type="nucleotide sequence ID" value="NZ_CALJTU010000071.1"/>
</dbReference>
<gene>
    <name evidence="2" type="ORF">EYY96_16980</name>
</gene>
<dbReference type="InterPro" id="IPR010982">
    <property type="entry name" value="Lambda_DNA-bd_dom_sf"/>
</dbReference>
<dbReference type="PROSITE" id="PS50943">
    <property type="entry name" value="HTH_CROC1"/>
    <property type="match status" value="1"/>
</dbReference>
<dbReference type="SUPFAM" id="SSF47413">
    <property type="entry name" value="lambda repressor-like DNA-binding domains"/>
    <property type="match status" value="1"/>
</dbReference>
<reference evidence="2 3" key="1">
    <citation type="submission" date="2019-02" db="EMBL/GenBank/DDBJ databases">
        <title>Comparative genomic analysis of the Hafnia genus genomes.</title>
        <authorList>
            <person name="Zhiqiu Y."/>
            <person name="Chao Y."/>
            <person name="Yuhui D."/>
            <person name="Di H."/>
            <person name="Bin L."/>
        </authorList>
    </citation>
    <scope>NUCLEOTIDE SEQUENCE [LARGE SCALE GENOMIC DNA]</scope>
    <source>
        <strain evidence="2 3">PCM_1210</strain>
    </source>
</reference>
<dbReference type="Gene3D" id="1.10.260.40">
    <property type="entry name" value="lambda repressor-like DNA-binding domains"/>
    <property type="match status" value="1"/>
</dbReference>
<dbReference type="EMBL" id="SITJ01000076">
    <property type="protein sequence ID" value="TBL66666.1"/>
    <property type="molecule type" value="Genomic_DNA"/>
</dbReference>
<dbReference type="Pfam" id="PF01381">
    <property type="entry name" value="HTH_3"/>
    <property type="match status" value="1"/>
</dbReference>
<evidence type="ECO:0000313" key="2">
    <source>
        <dbReference type="EMBL" id="TBL66666.1"/>
    </source>
</evidence>
<comment type="caution">
    <text evidence="2">The sequence shown here is derived from an EMBL/GenBank/DDBJ whole genome shotgun (WGS) entry which is preliminary data.</text>
</comment>
<protein>
    <submittedName>
        <fullName evidence="2">Helix-turn-helix domain-containing protein</fullName>
    </submittedName>
</protein>
<dbReference type="InterPro" id="IPR001387">
    <property type="entry name" value="Cro/C1-type_HTH"/>
</dbReference>
<dbReference type="AlphaFoldDB" id="A0ABD7Q525"/>
<evidence type="ECO:0000313" key="3">
    <source>
        <dbReference type="Proteomes" id="UP000291600"/>
    </source>
</evidence>
<accession>A0ABD7Q525</accession>
<feature type="domain" description="HTH cro/C1-type" evidence="1">
    <location>
        <begin position="16"/>
        <end position="69"/>
    </location>
</feature>
<evidence type="ECO:0000259" key="1">
    <source>
        <dbReference type="PROSITE" id="PS50943"/>
    </source>
</evidence>
<dbReference type="SMART" id="SM00530">
    <property type="entry name" value="HTH_XRE"/>
    <property type="match status" value="1"/>
</dbReference>
<sequence length="146" mass="16445">MNKEIDNKTPPLAGRLYQLMEKSGVNKSGLARICGVTPQSAGKWFKSGSISKDSAMKIADAFGVSLSWLLGDDPEMDSLPDDFNFTPEMLDDKQRHLLKLFSRLPESEKDTVINMLTGMVENYDKLFKELIKSRNIEEIMKVKKGD</sequence>
<proteinExistence type="predicted"/>
<organism evidence="2 3">
    <name type="scientific">Hafnia alvei</name>
    <dbReference type="NCBI Taxonomy" id="569"/>
    <lineage>
        <taxon>Bacteria</taxon>
        <taxon>Pseudomonadati</taxon>
        <taxon>Pseudomonadota</taxon>
        <taxon>Gammaproteobacteria</taxon>
        <taxon>Enterobacterales</taxon>
        <taxon>Hafniaceae</taxon>
        <taxon>Hafnia</taxon>
    </lineage>
</organism>